<gene>
    <name evidence="3" type="ORF">SAMN06295960_4226</name>
</gene>
<dbReference type="InterPro" id="IPR016181">
    <property type="entry name" value="Acyl_CoA_acyltransferase"/>
</dbReference>
<dbReference type="EMBL" id="FXAZ01000007">
    <property type="protein sequence ID" value="SMG56715.1"/>
    <property type="molecule type" value="Genomic_DNA"/>
</dbReference>
<dbReference type="Proteomes" id="UP000193834">
    <property type="component" value="Unassembled WGS sequence"/>
</dbReference>
<dbReference type="SUPFAM" id="SSF55729">
    <property type="entry name" value="Acyl-CoA N-acyltransferases (Nat)"/>
    <property type="match status" value="1"/>
</dbReference>
<dbReference type="PROSITE" id="PS51186">
    <property type="entry name" value="GNAT"/>
    <property type="match status" value="1"/>
</dbReference>
<evidence type="ECO:0000256" key="1">
    <source>
        <dbReference type="ARBA" id="ARBA00022679"/>
    </source>
</evidence>
<dbReference type="Gene3D" id="3.40.630.30">
    <property type="match status" value="1"/>
</dbReference>
<accession>A0A1X7LSB1</accession>
<dbReference type="GO" id="GO:0016747">
    <property type="term" value="F:acyltransferase activity, transferring groups other than amino-acyl groups"/>
    <property type="evidence" value="ECO:0007669"/>
    <property type="project" value="InterPro"/>
</dbReference>
<name>A0A1X7LSB1_9BACL</name>
<dbReference type="AlphaFoldDB" id="A0A1X7LSB1"/>
<dbReference type="PANTHER" id="PTHR43877:SF2">
    <property type="entry name" value="AMINOALKYLPHOSPHONATE N-ACETYLTRANSFERASE-RELATED"/>
    <property type="match status" value="1"/>
</dbReference>
<dbReference type="Pfam" id="PF00583">
    <property type="entry name" value="Acetyltransf_1"/>
    <property type="match status" value="1"/>
</dbReference>
<dbReference type="STRING" id="1852522.SAMN06295960_4226"/>
<dbReference type="CDD" id="cd04301">
    <property type="entry name" value="NAT_SF"/>
    <property type="match status" value="1"/>
</dbReference>
<sequence>MSTIQIGRITQEDLIHLKQIYEELIEEPTDLASLEKQFKELDRDPHYYLLGAKDGDELAGTVMGVICRDLIADGRPFMVIENVIVSQHHHRKGVGQLLMNELERIAVEHHCGYMILVSSGHRTAAHRFYENLGYTEDVRGFRKPLL</sequence>
<keyword evidence="4" id="KW-1185">Reference proteome</keyword>
<reference evidence="3 4" key="1">
    <citation type="submission" date="2017-04" db="EMBL/GenBank/DDBJ databases">
        <authorList>
            <person name="Afonso C.L."/>
            <person name="Miller P.J."/>
            <person name="Scott M.A."/>
            <person name="Spackman E."/>
            <person name="Goraichik I."/>
            <person name="Dimitrov K.M."/>
            <person name="Suarez D.L."/>
            <person name="Swayne D.E."/>
        </authorList>
    </citation>
    <scope>NUCLEOTIDE SEQUENCE [LARGE SCALE GENOMIC DNA]</scope>
    <source>
        <strain evidence="3 4">11</strain>
    </source>
</reference>
<dbReference type="PANTHER" id="PTHR43877">
    <property type="entry name" value="AMINOALKYLPHOSPHONATE N-ACETYLTRANSFERASE-RELATED-RELATED"/>
    <property type="match status" value="1"/>
</dbReference>
<organism evidence="3 4">
    <name type="scientific">Paenibacillus aquistagni</name>
    <dbReference type="NCBI Taxonomy" id="1852522"/>
    <lineage>
        <taxon>Bacteria</taxon>
        <taxon>Bacillati</taxon>
        <taxon>Bacillota</taxon>
        <taxon>Bacilli</taxon>
        <taxon>Bacillales</taxon>
        <taxon>Paenibacillaceae</taxon>
        <taxon>Paenibacillus</taxon>
    </lineage>
</organism>
<dbReference type="RefSeq" id="WP_085497711.1">
    <property type="nucleotide sequence ID" value="NZ_FXAZ01000007.1"/>
</dbReference>
<evidence type="ECO:0000256" key="2">
    <source>
        <dbReference type="ARBA" id="ARBA00023315"/>
    </source>
</evidence>
<dbReference type="InterPro" id="IPR050832">
    <property type="entry name" value="Bact_Acetyltransf"/>
</dbReference>
<keyword evidence="2" id="KW-0012">Acyltransferase</keyword>
<dbReference type="OrthoDB" id="9789603at2"/>
<evidence type="ECO:0000313" key="4">
    <source>
        <dbReference type="Proteomes" id="UP000193834"/>
    </source>
</evidence>
<keyword evidence="1 3" id="KW-0808">Transferase</keyword>
<dbReference type="InterPro" id="IPR000182">
    <property type="entry name" value="GNAT_dom"/>
</dbReference>
<protein>
    <submittedName>
        <fullName evidence="3">Predicted N-acetyltransferase YhbS</fullName>
    </submittedName>
</protein>
<proteinExistence type="predicted"/>
<evidence type="ECO:0000313" key="3">
    <source>
        <dbReference type="EMBL" id="SMG56715.1"/>
    </source>
</evidence>